<proteinExistence type="predicted"/>
<reference evidence="1" key="2">
    <citation type="journal article" date="2015" name="Data Brief">
        <title>Shoot transcriptome of the giant reed, Arundo donax.</title>
        <authorList>
            <person name="Barrero R.A."/>
            <person name="Guerrero F.D."/>
            <person name="Moolhuijzen P."/>
            <person name="Goolsby J.A."/>
            <person name="Tidwell J."/>
            <person name="Bellgard S.E."/>
            <person name="Bellgard M.I."/>
        </authorList>
    </citation>
    <scope>NUCLEOTIDE SEQUENCE</scope>
    <source>
        <tissue evidence="1">Shoot tissue taken approximately 20 cm above the soil surface</tissue>
    </source>
</reference>
<accession>A0A0A9EUW9</accession>
<name>A0A0A9EUW9_ARUDO</name>
<sequence>MKPFAASFHVNYLGGAVRKSQRCIWCSVGESSSCVHGLSGFCSIYSFAIKIWQLLG</sequence>
<protein>
    <submittedName>
        <fullName evidence="1">Uncharacterized protein</fullName>
    </submittedName>
</protein>
<evidence type="ECO:0000313" key="1">
    <source>
        <dbReference type="EMBL" id="JAE03892.1"/>
    </source>
</evidence>
<reference evidence="1" key="1">
    <citation type="submission" date="2014-09" db="EMBL/GenBank/DDBJ databases">
        <authorList>
            <person name="Magalhaes I.L.F."/>
            <person name="Oliveira U."/>
            <person name="Santos F.R."/>
            <person name="Vidigal T.H.D.A."/>
            <person name="Brescovit A.D."/>
            <person name="Santos A.J."/>
        </authorList>
    </citation>
    <scope>NUCLEOTIDE SEQUENCE</scope>
    <source>
        <tissue evidence="1">Shoot tissue taken approximately 20 cm above the soil surface</tissue>
    </source>
</reference>
<dbReference type="EMBL" id="GBRH01194004">
    <property type="protein sequence ID" value="JAE03892.1"/>
    <property type="molecule type" value="Transcribed_RNA"/>
</dbReference>
<dbReference type="AlphaFoldDB" id="A0A0A9EUW9"/>
<organism evidence="1">
    <name type="scientific">Arundo donax</name>
    <name type="common">Giant reed</name>
    <name type="synonym">Donax arundinaceus</name>
    <dbReference type="NCBI Taxonomy" id="35708"/>
    <lineage>
        <taxon>Eukaryota</taxon>
        <taxon>Viridiplantae</taxon>
        <taxon>Streptophyta</taxon>
        <taxon>Embryophyta</taxon>
        <taxon>Tracheophyta</taxon>
        <taxon>Spermatophyta</taxon>
        <taxon>Magnoliopsida</taxon>
        <taxon>Liliopsida</taxon>
        <taxon>Poales</taxon>
        <taxon>Poaceae</taxon>
        <taxon>PACMAD clade</taxon>
        <taxon>Arundinoideae</taxon>
        <taxon>Arundineae</taxon>
        <taxon>Arundo</taxon>
    </lineage>
</organism>